<dbReference type="Proteomes" id="UP000008639">
    <property type="component" value="Plasmid pASPHE301"/>
</dbReference>
<dbReference type="InterPro" id="IPR027417">
    <property type="entry name" value="P-loop_NTPase"/>
</dbReference>
<feature type="domain" description="Helicase HerA central" evidence="2">
    <location>
        <begin position="148"/>
        <end position="302"/>
    </location>
</feature>
<dbReference type="KEGG" id="apn:Asphe3_41160"/>
<accession>F0MCD0</accession>
<keyword evidence="1" id="KW-0472">Membrane</keyword>
<gene>
    <name evidence="3" type="ordered locus">Asphe3_41160</name>
</gene>
<dbReference type="EMBL" id="CP002380">
    <property type="protein sequence ID" value="ADX75181.1"/>
    <property type="molecule type" value="Genomic_DNA"/>
</dbReference>
<dbReference type="PANTHER" id="PTHR42957:SF1">
    <property type="entry name" value="HELICASE MJ1565-RELATED"/>
    <property type="match status" value="1"/>
</dbReference>
<reference evidence="4" key="1">
    <citation type="journal article" date="2011" name="Stand. Genomic Sci.">
        <title>Complete genome sequence of Arthrobacter phenanthrenivorans type strain (Sphe3).</title>
        <authorList>
            <person name="Kallimanis A."/>
            <person name="Labutti K.M."/>
            <person name="Lapidus A."/>
            <person name="Clum A."/>
            <person name="Lykidis A."/>
            <person name="Mavromatis K."/>
            <person name="Pagani I."/>
            <person name="Liolios K."/>
            <person name="Ivanova N."/>
            <person name="Goodwin L."/>
            <person name="Pitluck S."/>
            <person name="Chen A."/>
            <person name="Palaniappan K."/>
            <person name="Markowitz V."/>
            <person name="Bristow J."/>
            <person name="Velentzas A.D."/>
            <person name="Perisynakis A."/>
            <person name="Ouzounis C.C."/>
            <person name="Kyrpides N.C."/>
            <person name="Koukkou A.I."/>
            <person name="Drainas C."/>
        </authorList>
    </citation>
    <scope>NUCLEOTIDE SEQUENCE [LARGE SCALE GENOMIC DNA]</scope>
    <source>
        <strain evidence="4">DSM 18606 / JCM 16027 / LMG 23796 / Sphe3</strain>
        <plasmid evidence="4">Plasmid pASPHE301</plasmid>
    </source>
</reference>
<dbReference type="Gene3D" id="3.40.50.300">
    <property type="entry name" value="P-loop containing nucleotide triphosphate hydrolases"/>
    <property type="match status" value="2"/>
</dbReference>
<dbReference type="HOGENOM" id="CLU_023842_1_1_11"/>
<evidence type="ECO:0000313" key="4">
    <source>
        <dbReference type="Proteomes" id="UP000008639"/>
    </source>
</evidence>
<proteinExistence type="predicted"/>
<name>F0MCD0_PSEPM</name>
<dbReference type="RefSeq" id="WP_013603048.1">
    <property type="nucleotide sequence ID" value="NC_015146.1"/>
</dbReference>
<evidence type="ECO:0000259" key="2">
    <source>
        <dbReference type="Pfam" id="PF01935"/>
    </source>
</evidence>
<dbReference type="eggNOG" id="COG0433">
    <property type="taxonomic scope" value="Bacteria"/>
</dbReference>
<keyword evidence="1" id="KW-1133">Transmembrane helix</keyword>
<dbReference type="OrthoDB" id="9806951at2"/>
<keyword evidence="1" id="KW-0812">Transmembrane</keyword>
<dbReference type="Pfam" id="PF01935">
    <property type="entry name" value="DUF87"/>
    <property type="match status" value="1"/>
</dbReference>
<geneLocation type="plasmid" evidence="3 4">
    <name>pASPHE301</name>
</geneLocation>
<feature type="transmembrane region" description="Helical" evidence="1">
    <location>
        <begin position="48"/>
        <end position="70"/>
    </location>
</feature>
<dbReference type="PANTHER" id="PTHR42957">
    <property type="entry name" value="HELICASE MJ1565-RELATED"/>
    <property type="match status" value="1"/>
</dbReference>
<dbReference type="InterPro" id="IPR002789">
    <property type="entry name" value="HerA_central"/>
</dbReference>
<sequence>MNTPVSEAAARVIGRVESVRASEIKVLLETEAPQATAFGPSIQRFPRINGYVVIPIGSGMLVATVTAIWMDPAIVPLRRNPDQSIIDLPYPVRRLTASPIGTLQFTSGRDILRLNRGVSAFPPVGCEVALPTSAELRAVVGTAGHGRVHIGTAPLADSTKVLVDPDRLFGRHLAVLGNTGSGKSCSVAGLIRWSHEAARSSMNDGESPNTHFIVLDPNGEYAPAFKDNDHVRLFQVSPDNLGPDDGTGAQAGATASHFNLPSWMWNSREWATFTGAASATQRPALHQVLRHLRSGAAAANSSHRSLFSKLRAYRQLLWTMIENGPAGVADFPGKQNCGQLLKAMAEDLQPHQAEDGRILPIVQAARTLHQSHESVSSGRTYYSAFSVQSLTEFLPRIDAIVSDLESDPIQYDINIDSPVPFRLEDMPGQLNALLTTTDMADNAKYMSGLTLRIHEIVGDRRLKPIIAPEGDRDLAKWLEEHIGLVNSPKGQITIIDLSLVPSDVLTLSIAAFARLTFEALQRLRRLDQDTLPVAMVLEEAHNFIRRPTSEESGELSAAALCRATFEKIAREGRKFGLGLVVSSQRPSELSTTVLAQCNTFLLHRLVNDRDQDLVQRMVPDSLGGIFQELPSLPSRQAILLGWATELPVLVEMRELAEGDRPRSSDPEFWNSWIRQTGPNTTWQQVAEDWQRP</sequence>
<evidence type="ECO:0000256" key="1">
    <source>
        <dbReference type="SAM" id="Phobius"/>
    </source>
</evidence>
<dbReference type="SUPFAM" id="SSF52540">
    <property type="entry name" value="P-loop containing nucleoside triphosphate hydrolases"/>
    <property type="match status" value="1"/>
</dbReference>
<protein>
    <submittedName>
        <fullName evidence="3">Putative ATPase</fullName>
    </submittedName>
</protein>
<dbReference type="CDD" id="cd01127">
    <property type="entry name" value="TrwB_TraG_TraD_VirD4"/>
    <property type="match status" value="1"/>
</dbReference>
<dbReference type="InterPro" id="IPR008571">
    <property type="entry name" value="HerA-like"/>
</dbReference>
<keyword evidence="3" id="KW-0614">Plasmid</keyword>
<dbReference type="AlphaFoldDB" id="F0MCD0"/>
<organism evidence="3 4">
    <name type="scientific">Pseudarthrobacter phenanthrenivorans (strain DSM 18606 / JCM 16027 / LMG 23796 / Sphe3)</name>
    <name type="common">Arthrobacter phenanthrenivorans</name>
    <dbReference type="NCBI Taxonomy" id="930171"/>
    <lineage>
        <taxon>Bacteria</taxon>
        <taxon>Bacillati</taxon>
        <taxon>Actinomycetota</taxon>
        <taxon>Actinomycetes</taxon>
        <taxon>Micrococcales</taxon>
        <taxon>Micrococcaceae</taxon>
        <taxon>Pseudarthrobacter</taxon>
    </lineage>
</organism>
<evidence type="ECO:0000313" key="3">
    <source>
        <dbReference type="EMBL" id="ADX75181.1"/>
    </source>
</evidence>